<evidence type="ECO:0000256" key="1">
    <source>
        <dbReference type="SAM" id="MobiDB-lite"/>
    </source>
</evidence>
<evidence type="ECO:0000313" key="2">
    <source>
        <dbReference type="EMBL" id="RRT34852.1"/>
    </source>
</evidence>
<comment type="caution">
    <text evidence="2">The sequence shown here is derived from an EMBL/GenBank/DDBJ whole genome shotgun (WGS) entry which is preliminary data.</text>
</comment>
<organism evidence="2 3">
    <name type="scientific">Ensete ventricosum</name>
    <name type="common">Abyssinian banana</name>
    <name type="synonym">Musa ensete</name>
    <dbReference type="NCBI Taxonomy" id="4639"/>
    <lineage>
        <taxon>Eukaryota</taxon>
        <taxon>Viridiplantae</taxon>
        <taxon>Streptophyta</taxon>
        <taxon>Embryophyta</taxon>
        <taxon>Tracheophyta</taxon>
        <taxon>Spermatophyta</taxon>
        <taxon>Magnoliopsida</taxon>
        <taxon>Liliopsida</taxon>
        <taxon>Zingiberales</taxon>
        <taxon>Musaceae</taxon>
        <taxon>Ensete</taxon>
    </lineage>
</organism>
<proteinExistence type="predicted"/>
<feature type="compositionally biased region" description="Polar residues" evidence="1">
    <location>
        <begin position="1"/>
        <end position="10"/>
    </location>
</feature>
<accession>A0A426X5U0</accession>
<feature type="region of interest" description="Disordered" evidence="1">
    <location>
        <begin position="1"/>
        <end position="35"/>
    </location>
</feature>
<dbReference type="Proteomes" id="UP000287651">
    <property type="component" value="Unassembled WGS sequence"/>
</dbReference>
<protein>
    <submittedName>
        <fullName evidence="2">Uncharacterized protein</fullName>
    </submittedName>
</protein>
<sequence length="91" mass="9625">MSTGLATGDSTLRAPYNRPPLRASRYKRLRPRAATTPTGWMQPVVLAGDATARRRHPLGGAAGLAMGGRPCMAAGRPSSSPPSLRKRSKNT</sequence>
<evidence type="ECO:0000313" key="3">
    <source>
        <dbReference type="Proteomes" id="UP000287651"/>
    </source>
</evidence>
<feature type="region of interest" description="Disordered" evidence="1">
    <location>
        <begin position="58"/>
        <end position="91"/>
    </location>
</feature>
<reference evidence="2 3" key="1">
    <citation type="journal article" date="2014" name="Agronomy (Basel)">
        <title>A Draft Genome Sequence for Ensete ventricosum, the Drought-Tolerant Tree Against Hunger.</title>
        <authorList>
            <person name="Harrison J."/>
            <person name="Moore K.A."/>
            <person name="Paszkiewicz K."/>
            <person name="Jones T."/>
            <person name="Grant M."/>
            <person name="Ambacheew D."/>
            <person name="Muzemil S."/>
            <person name="Studholme D.J."/>
        </authorList>
    </citation>
    <scope>NUCLEOTIDE SEQUENCE [LARGE SCALE GENOMIC DNA]</scope>
</reference>
<name>A0A426X5U0_ENSVE</name>
<dbReference type="AlphaFoldDB" id="A0A426X5U0"/>
<dbReference type="EMBL" id="AMZH03025938">
    <property type="protein sequence ID" value="RRT34852.1"/>
    <property type="molecule type" value="Genomic_DNA"/>
</dbReference>
<gene>
    <name evidence="2" type="ORF">B296_00037849</name>
</gene>